<organism evidence="2 3">
    <name type="scientific">Aphanothece hegewaldii CCALA 016</name>
    <dbReference type="NCBI Taxonomy" id="2107694"/>
    <lineage>
        <taxon>Bacteria</taxon>
        <taxon>Bacillati</taxon>
        <taxon>Cyanobacteriota</taxon>
        <taxon>Cyanophyceae</taxon>
        <taxon>Oscillatoriophycideae</taxon>
        <taxon>Chroococcales</taxon>
        <taxon>Aphanothecaceae</taxon>
        <taxon>Aphanothece</taxon>
    </lineage>
</organism>
<proteinExistence type="predicted"/>
<reference evidence="2 3" key="2">
    <citation type="submission" date="2018-03" db="EMBL/GenBank/DDBJ databases">
        <authorList>
            <person name="Keele B.F."/>
        </authorList>
    </citation>
    <scope>NUCLEOTIDE SEQUENCE [LARGE SCALE GENOMIC DNA]</scope>
    <source>
        <strain evidence="2 3">CCALA 016</strain>
    </source>
</reference>
<evidence type="ECO:0000313" key="3">
    <source>
        <dbReference type="Proteomes" id="UP000239001"/>
    </source>
</evidence>
<accession>A0A2T1LUC3</accession>
<evidence type="ECO:0000256" key="1">
    <source>
        <dbReference type="SAM" id="MobiDB-lite"/>
    </source>
</evidence>
<dbReference type="AlphaFoldDB" id="A0A2T1LUC3"/>
<name>A0A2T1LUC3_9CHRO</name>
<evidence type="ECO:0000313" key="2">
    <source>
        <dbReference type="EMBL" id="PSF35140.1"/>
    </source>
</evidence>
<feature type="compositionally biased region" description="Basic and acidic residues" evidence="1">
    <location>
        <begin position="51"/>
        <end position="64"/>
    </location>
</feature>
<reference evidence="2 3" key="1">
    <citation type="submission" date="2018-03" db="EMBL/GenBank/DDBJ databases">
        <title>The ancient ancestry and fast evolution of plastids.</title>
        <authorList>
            <person name="Moore K.R."/>
            <person name="Magnabosco C."/>
            <person name="Momper L."/>
            <person name="Gold D.A."/>
            <person name="Bosak T."/>
            <person name="Fournier G.P."/>
        </authorList>
    </citation>
    <scope>NUCLEOTIDE SEQUENCE [LARGE SCALE GENOMIC DNA]</scope>
    <source>
        <strain evidence="2 3">CCALA 016</strain>
    </source>
</reference>
<protein>
    <submittedName>
        <fullName evidence="2">Uncharacterized protein</fullName>
    </submittedName>
</protein>
<comment type="caution">
    <text evidence="2">The sequence shown here is derived from an EMBL/GenBank/DDBJ whole genome shotgun (WGS) entry which is preliminary data.</text>
</comment>
<dbReference type="Proteomes" id="UP000239001">
    <property type="component" value="Unassembled WGS sequence"/>
</dbReference>
<sequence>MLEVKIAKSLTPKGIERLKKTFGKGIDIPWRIAYIGKCAVKRAVQAKRQKPNSERDLNLDKSRV</sequence>
<dbReference type="EMBL" id="PXOH01000022">
    <property type="protein sequence ID" value="PSF35140.1"/>
    <property type="molecule type" value="Genomic_DNA"/>
</dbReference>
<keyword evidence="3" id="KW-1185">Reference proteome</keyword>
<gene>
    <name evidence="2" type="ORF">C7H19_17305</name>
</gene>
<feature type="region of interest" description="Disordered" evidence="1">
    <location>
        <begin position="45"/>
        <end position="64"/>
    </location>
</feature>